<comment type="caution">
    <text evidence="2">The sequence shown here is derived from an EMBL/GenBank/DDBJ whole genome shotgun (WGS) entry which is preliminary data.</text>
</comment>
<evidence type="ECO:0000313" key="3">
    <source>
        <dbReference type="Proteomes" id="UP001221898"/>
    </source>
</evidence>
<organism evidence="2 3">
    <name type="scientific">Aldrovandia affinis</name>
    <dbReference type="NCBI Taxonomy" id="143900"/>
    <lineage>
        <taxon>Eukaryota</taxon>
        <taxon>Metazoa</taxon>
        <taxon>Chordata</taxon>
        <taxon>Craniata</taxon>
        <taxon>Vertebrata</taxon>
        <taxon>Euteleostomi</taxon>
        <taxon>Actinopterygii</taxon>
        <taxon>Neopterygii</taxon>
        <taxon>Teleostei</taxon>
        <taxon>Notacanthiformes</taxon>
        <taxon>Halosauridae</taxon>
        <taxon>Aldrovandia</taxon>
    </lineage>
</organism>
<feature type="compositionally biased region" description="Basic and acidic residues" evidence="1">
    <location>
        <begin position="90"/>
        <end position="99"/>
    </location>
</feature>
<evidence type="ECO:0000256" key="1">
    <source>
        <dbReference type="SAM" id="MobiDB-lite"/>
    </source>
</evidence>
<name>A0AAD7SJR0_9TELE</name>
<gene>
    <name evidence="2" type="ORF">AAFF_G00353050</name>
</gene>
<keyword evidence="3" id="KW-1185">Reference proteome</keyword>
<reference evidence="2" key="1">
    <citation type="journal article" date="2023" name="Science">
        <title>Genome structures resolve the early diversification of teleost fishes.</title>
        <authorList>
            <person name="Parey E."/>
            <person name="Louis A."/>
            <person name="Montfort J."/>
            <person name="Bouchez O."/>
            <person name="Roques C."/>
            <person name="Iampietro C."/>
            <person name="Lluch J."/>
            <person name="Castinel A."/>
            <person name="Donnadieu C."/>
            <person name="Desvignes T."/>
            <person name="Floi Bucao C."/>
            <person name="Jouanno E."/>
            <person name="Wen M."/>
            <person name="Mejri S."/>
            <person name="Dirks R."/>
            <person name="Jansen H."/>
            <person name="Henkel C."/>
            <person name="Chen W.J."/>
            <person name="Zahm M."/>
            <person name="Cabau C."/>
            <person name="Klopp C."/>
            <person name="Thompson A.W."/>
            <person name="Robinson-Rechavi M."/>
            <person name="Braasch I."/>
            <person name="Lecointre G."/>
            <person name="Bobe J."/>
            <person name="Postlethwait J.H."/>
            <person name="Berthelot C."/>
            <person name="Roest Crollius H."/>
            <person name="Guiguen Y."/>
        </authorList>
    </citation>
    <scope>NUCLEOTIDE SEQUENCE</scope>
    <source>
        <strain evidence="2">NC1722</strain>
    </source>
</reference>
<dbReference type="AlphaFoldDB" id="A0AAD7SJR0"/>
<evidence type="ECO:0000313" key="2">
    <source>
        <dbReference type="EMBL" id="KAJ8403533.1"/>
    </source>
</evidence>
<protein>
    <submittedName>
        <fullName evidence="2">Uncharacterized protein</fullName>
    </submittedName>
</protein>
<proteinExistence type="predicted"/>
<dbReference type="EMBL" id="JAINUG010000058">
    <property type="protein sequence ID" value="KAJ8403533.1"/>
    <property type="molecule type" value="Genomic_DNA"/>
</dbReference>
<sequence length="120" mass="12966">MPVAAPRSKLPATPCSPGREERPGRKSAGMGLAWGGVRKGRDAAPDPYGEARGALFFSFSVQAGWAVPFDAGLEWTAVLPLTRLSPGLRPGDRASEHRSGNKRRRAEIGAGRMRSNLWHF</sequence>
<dbReference type="Proteomes" id="UP001221898">
    <property type="component" value="Unassembled WGS sequence"/>
</dbReference>
<accession>A0AAD7SJR0</accession>
<feature type="region of interest" description="Disordered" evidence="1">
    <location>
        <begin position="86"/>
        <end position="108"/>
    </location>
</feature>
<feature type="region of interest" description="Disordered" evidence="1">
    <location>
        <begin position="1"/>
        <end position="36"/>
    </location>
</feature>